<evidence type="ECO:0000313" key="8">
    <source>
        <dbReference type="Proteomes" id="UP001652625"/>
    </source>
</evidence>
<dbReference type="Proteomes" id="UP001652625">
    <property type="component" value="Chromosome 04"/>
</dbReference>
<feature type="transmembrane region" description="Helical" evidence="7">
    <location>
        <begin position="12"/>
        <end position="32"/>
    </location>
</feature>
<reference evidence="9" key="1">
    <citation type="submission" date="2025-08" db="UniProtKB">
        <authorList>
            <consortium name="RefSeq"/>
        </authorList>
    </citation>
    <scope>IDENTIFICATION</scope>
</reference>
<gene>
    <name evidence="9" type="primary">LOC136079705</name>
</gene>
<organism evidence="8 9">
    <name type="scientific">Hydra vulgaris</name>
    <name type="common">Hydra</name>
    <name type="synonym">Hydra attenuata</name>
    <dbReference type="NCBI Taxonomy" id="6087"/>
    <lineage>
        <taxon>Eukaryota</taxon>
        <taxon>Metazoa</taxon>
        <taxon>Cnidaria</taxon>
        <taxon>Hydrozoa</taxon>
        <taxon>Hydroidolina</taxon>
        <taxon>Anthoathecata</taxon>
        <taxon>Aplanulata</taxon>
        <taxon>Hydridae</taxon>
        <taxon>Hydra</taxon>
    </lineage>
</organism>
<comment type="subcellular location">
    <subcellularLocation>
        <location evidence="1 7">Cell membrane</location>
        <topology evidence="1 7">Multi-pass membrane protein</topology>
    </subcellularLocation>
</comment>
<keyword evidence="4 7" id="KW-0812">Transmembrane</keyword>
<name>A0ABM4BS60_HYDVU</name>
<proteinExistence type="inferred from homology"/>
<dbReference type="Pfam" id="PF05640">
    <property type="entry name" value="NKAIN"/>
    <property type="match status" value="1"/>
</dbReference>
<protein>
    <recommendedName>
        <fullName evidence="7">Sodium/potassium-transporting ATPase subunit beta-1-interacting protein</fullName>
        <shortName evidence="7">Na(+)/K(+)-transporting ATPase subunit beta-1-interacting protein</shortName>
    </recommendedName>
</protein>
<keyword evidence="3 7" id="KW-1003">Cell membrane</keyword>
<evidence type="ECO:0000256" key="7">
    <source>
        <dbReference type="RuleBase" id="RU368041"/>
    </source>
</evidence>
<evidence type="ECO:0000256" key="4">
    <source>
        <dbReference type="ARBA" id="ARBA00022692"/>
    </source>
</evidence>
<dbReference type="GeneID" id="136079705"/>
<sequence>MPNNPRKIKKLQGLLLVLISFQVALLLERLIFDSLGKIYVLILTTCLTLLANVVVVFGVYKLNAKFIKFFIIWSFLWIVLNVVVVFTYLRVGSLSHEDKWLSFKKKSKSWFAINGFGCNSTKSIEVDSCVIKFEYIEAAQSILHVLIAATNMCLSLWLIKKLEEEPIEDRDHFINSSFRILENKQSRPIPRKKEFANRWI</sequence>
<feature type="transmembrane region" description="Helical" evidence="7">
    <location>
        <begin position="67"/>
        <end position="89"/>
    </location>
</feature>
<dbReference type="PANTHER" id="PTHR13084">
    <property type="entry name" value="T-CELL LYMPHOMA BREAKPOINT-ASSOCIATED TARGET 1-RELATED"/>
    <property type="match status" value="1"/>
</dbReference>
<keyword evidence="6 7" id="KW-0472">Membrane</keyword>
<keyword evidence="5 7" id="KW-1133">Transmembrane helix</keyword>
<evidence type="ECO:0000256" key="5">
    <source>
        <dbReference type="ARBA" id="ARBA00022989"/>
    </source>
</evidence>
<evidence type="ECO:0000256" key="3">
    <source>
        <dbReference type="ARBA" id="ARBA00022475"/>
    </source>
</evidence>
<dbReference type="RefSeq" id="XP_065651979.1">
    <property type="nucleotide sequence ID" value="XM_065795907.1"/>
</dbReference>
<dbReference type="PANTHER" id="PTHR13084:SF6">
    <property type="entry name" value="SODIUM_POTASSIUM-TRANSPORTING ATPASE SUBUNIT BETA-1-INTERACTING PROTEIN"/>
    <property type="match status" value="1"/>
</dbReference>
<accession>A0ABM4BS60</accession>
<feature type="transmembrane region" description="Helical" evidence="7">
    <location>
        <begin position="38"/>
        <end position="60"/>
    </location>
</feature>
<evidence type="ECO:0000256" key="1">
    <source>
        <dbReference type="ARBA" id="ARBA00004651"/>
    </source>
</evidence>
<dbReference type="InterPro" id="IPR008516">
    <property type="entry name" value="Na/K-Atpase_Interacting"/>
</dbReference>
<keyword evidence="8" id="KW-1185">Reference proteome</keyword>
<comment type="similarity">
    <text evidence="2 7">Belongs to the NKAIN family.</text>
</comment>
<evidence type="ECO:0000256" key="6">
    <source>
        <dbReference type="ARBA" id="ARBA00023136"/>
    </source>
</evidence>
<evidence type="ECO:0000313" key="9">
    <source>
        <dbReference type="RefSeq" id="XP_065651979.1"/>
    </source>
</evidence>
<evidence type="ECO:0000256" key="2">
    <source>
        <dbReference type="ARBA" id="ARBA00006364"/>
    </source>
</evidence>